<evidence type="ECO:0000313" key="2">
    <source>
        <dbReference type="EMBL" id="KAJ7664721.1"/>
    </source>
</evidence>
<feature type="transmembrane region" description="Helical" evidence="1">
    <location>
        <begin position="39"/>
        <end position="59"/>
    </location>
</feature>
<name>A0AAD7CUJ7_MYCRO</name>
<protein>
    <submittedName>
        <fullName evidence="2">Uncharacterized protein</fullName>
    </submittedName>
</protein>
<feature type="non-terminal residue" evidence="2">
    <location>
        <position position="61"/>
    </location>
</feature>
<evidence type="ECO:0000256" key="1">
    <source>
        <dbReference type="SAM" id="Phobius"/>
    </source>
</evidence>
<comment type="caution">
    <text evidence="2">The sequence shown here is derived from an EMBL/GenBank/DDBJ whole genome shotgun (WGS) entry which is preliminary data.</text>
</comment>
<keyword evidence="1" id="KW-0812">Transmembrane</keyword>
<accession>A0AAD7CUJ7</accession>
<proteinExistence type="predicted"/>
<feature type="transmembrane region" description="Helical" evidence="1">
    <location>
        <begin position="6"/>
        <end position="27"/>
    </location>
</feature>
<gene>
    <name evidence="2" type="ORF">B0H17DRAFT_853587</name>
</gene>
<sequence>IRPAFTFLLIPTVFSAILVPLLIMMFALSTPQIRRTPIFILNVVAICLGITLGGIVAHISV</sequence>
<dbReference type="Proteomes" id="UP001221757">
    <property type="component" value="Unassembled WGS sequence"/>
</dbReference>
<reference evidence="2" key="1">
    <citation type="submission" date="2023-03" db="EMBL/GenBank/DDBJ databases">
        <title>Massive genome expansion in bonnet fungi (Mycena s.s.) driven by repeated elements and novel gene families across ecological guilds.</title>
        <authorList>
            <consortium name="Lawrence Berkeley National Laboratory"/>
            <person name="Harder C.B."/>
            <person name="Miyauchi S."/>
            <person name="Viragh M."/>
            <person name="Kuo A."/>
            <person name="Thoen E."/>
            <person name="Andreopoulos B."/>
            <person name="Lu D."/>
            <person name="Skrede I."/>
            <person name="Drula E."/>
            <person name="Henrissat B."/>
            <person name="Morin E."/>
            <person name="Kohler A."/>
            <person name="Barry K."/>
            <person name="LaButti K."/>
            <person name="Morin E."/>
            <person name="Salamov A."/>
            <person name="Lipzen A."/>
            <person name="Mereny Z."/>
            <person name="Hegedus B."/>
            <person name="Baldrian P."/>
            <person name="Stursova M."/>
            <person name="Weitz H."/>
            <person name="Taylor A."/>
            <person name="Grigoriev I.V."/>
            <person name="Nagy L.G."/>
            <person name="Martin F."/>
            <person name="Kauserud H."/>
        </authorList>
    </citation>
    <scope>NUCLEOTIDE SEQUENCE</scope>
    <source>
        <strain evidence="2">CBHHK067</strain>
    </source>
</reference>
<keyword evidence="3" id="KW-1185">Reference proteome</keyword>
<feature type="non-terminal residue" evidence="2">
    <location>
        <position position="1"/>
    </location>
</feature>
<keyword evidence="1" id="KW-1133">Transmembrane helix</keyword>
<dbReference type="EMBL" id="JARKIE010000222">
    <property type="protein sequence ID" value="KAJ7664721.1"/>
    <property type="molecule type" value="Genomic_DNA"/>
</dbReference>
<dbReference type="AlphaFoldDB" id="A0AAD7CUJ7"/>
<evidence type="ECO:0000313" key="3">
    <source>
        <dbReference type="Proteomes" id="UP001221757"/>
    </source>
</evidence>
<organism evidence="2 3">
    <name type="scientific">Mycena rosella</name>
    <name type="common">Pink bonnet</name>
    <name type="synonym">Agaricus rosellus</name>
    <dbReference type="NCBI Taxonomy" id="1033263"/>
    <lineage>
        <taxon>Eukaryota</taxon>
        <taxon>Fungi</taxon>
        <taxon>Dikarya</taxon>
        <taxon>Basidiomycota</taxon>
        <taxon>Agaricomycotina</taxon>
        <taxon>Agaricomycetes</taxon>
        <taxon>Agaricomycetidae</taxon>
        <taxon>Agaricales</taxon>
        <taxon>Marasmiineae</taxon>
        <taxon>Mycenaceae</taxon>
        <taxon>Mycena</taxon>
    </lineage>
</organism>
<keyword evidence="1" id="KW-0472">Membrane</keyword>